<dbReference type="SUPFAM" id="SSF50249">
    <property type="entry name" value="Nucleic acid-binding proteins"/>
    <property type="match status" value="1"/>
</dbReference>
<dbReference type="InterPro" id="IPR010285">
    <property type="entry name" value="DNA_helicase_pif1-like_DEAD"/>
</dbReference>
<dbReference type="STRING" id="3641.A0A061ENE2"/>
<comment type="cofactor">
    <cofactor evidence="1">
        <name>Mg(2+)</name>
        <dbReference type="ChEBI" id="CHEBI:18420"/>
    </cofactor>
</comment>
<dbReference type="GO" id="GO:0016887">
    <property type="term" value="F:ATP hydrolysis activity"/>
    <property type="evidence" value="ECO:0007669"/>
    <property type="project" value="RHEA"/>
</dbReference>
<organism evidence="4 5">
    <name type="scientific">Theobroma cacao</name>
    <name type="common">Cacao</name>
    <name type="synonym">Cocoa</name>
    <dbReference type="NCBI Taxonomy" id="3641"/>
    <lineage>
        <taxon>Eukaryota</taxon>
        <taxon>Viridiplantae</taxon>
        <taxon>Streptophyta</taxon>
        <taxon>Embryophyta</taxon>
        <taxon>Tracheophyta</taxon>
        <taxon>Spermatophyta</taxon>
        <taxon>Magnoliopsida</taxon>
        <taxon>eudicotyledons</taxon>
        <taxon>Gunneridae</taxon>
        <taxon>Pentapetalae</taxon>
        <taxon>rosids</taxon>
        <taxon>malvids</taxon>
        <taxon>Malvales</taxon>
        <taxon>Malvaceae</taxon>
        <taxon>Byttnerioideae</taxon>
        <taxon>Theobroma</taxon>
    </lineage>
</organism>
<dbReference type="Proteomes" id="UP000026915">
    <property type="component" value="Chromosome 4"/>
</dbReference>
<reference evidence="4 5" key="1">
    <citation type="journal article" date="2013" name="Genome Biol.">
        <title>The genome sequence of the most widely cultivated cacao type and its use to identify candidate genes regulating pod color.</title>
        <authorList>
            <person name="Motamayor J.C."/>
            <person name="Mockaitis K."/>
            <person name="Schmutz J."/>
            <person name="Haiminen N."/>
            <person name="Iii D.L."/>
            <person name="Cornejo O."/>
            <person name="Findley S.D."/>
            <person name="Zheng P."/>
            <person name="Utro F."/>
            <person name="Royaert S."/>
            <person name="Saski C."/>
            <person name="Jenkins J."/>
            <person name="Podicheti R."/>
            <person name="Zhao M."/>
            <person name="Scheffler B.E."/>
            <person name="Stack J.C."/>
            <person name="Feltus F.A."/>
            <person name="Mustiga G.M."/>
            <person name="Amores F."/>
            <person name="Phillips W."/>
            <person name="Marelli J.P."/>
            <person name="May G.D."/>
            <person name="Shapiro H."/>
            <person name="Ma J."/>
            <person name="Bustamante C.D."/>
            <person name="Schnell R.J."/>
            <person name="Main D."/>
            <person name="Gilbert D."/>
            <person name="Parida L."/>
            <person name="Kuhn D.N."/>
        </authorList>
    </citation>
    <scope>NUCLEOTIDE SEQUENCE [LARGE SCALE GENOMIC DNA]</scope>
    <source>
        <strain evidence="5">cv. Matina 1-6</strain>
    </source>
</reference>
<dbReference type="GO" id="GO:0006281">
    <property type="term" value="P:DNA repair"/>
    <property type="evidence" value="ECO:0007669"/>
    <property type="project" value="UniProtKB-KW"/>
</dbReference>
<evidence type="ECO:0000256" key="2">
    <source>
        <dbReference type="SAM" id="MobiDB-lite"/>
    </source>
</evidence>
<feature type="domain" description="DNA helicase Pif1-like DEAD-box helicase" evidence="3">
    <location>
        <begin position="1"/>
        <end position="113"/>
    </location>
</feature>
<sequence>MIHRFCFEALNKSLQDLLTDNCLETENKAFSGKIMLLGGDFRQILPIVEVGTRSDIVNASINQSLLWKFCCIYKLKTNMRLLRSNFDKHTIFEISSCAQWLLDIENGNIPASNYGDEDEPCWIQIPDDLLLPSIENPIETIVSVVYNQLQEKFADLDYLKQRSIITPYNENVDLINSNVLNLIPGILKSYFSINQISKSADHSMEHEVLYLVEFLNSLNFLGIPNHQLDLKNTKFQLTANIIDVQAPNGWYYNAYNQCAAGLRFCADKFWCPVHDEKTPVLTMILGLTVEDLTGKIQLLAFGQQAEKLIGATVGELAIIKTIDKMVLPPPIKALINTRKTFKVGLTGKAIEVGLTIFKIFDSTNPIESSTRTFKMHKGTTSVNEQPTCSQPSLLTI</sequence>
<keyword evidence="1" id="KW-0234">DNA repair</keyword>
<dbReference type="PANTHER" id="PTHR10492:SF90">
    <property type="entry name" value="ATP-DEPENDENT DNA HELICASE"/>
    <property type="match status" value="1"/>
</dbReference>
<keyword evidence="1" id="KW-0067">ATP-binding</keyword>
<evidence type="ECO:0000313" key="4">
    <source>
        <dbReference type="EMBL" id="EOY03839.1"/>
    </source>
</evidence>
<dbReference type="PANTHER" id="PTHR10492">
    <property type="match status" value="1"/>
</dbReference>
<keyword evidence="1" id="KW-0227">DNA damage</keyword>
<evidence type="ECO:0000313" key="5">
    <source>
        <dbReference type="Proteomes" id="UP000026915"/>
    </source>
</evidence>
<dbReference type="EMBL" id="CM001882">
    <property type="protein sequence ID" value="EOY03839.1"/>
    <property type="molecule type" value="Genomic_DNA"/>
</dbReference>
<name>A0A061ENE2_THECC</name>
<comment type="catalytic activity">
    <reaction evidence="1">
        <text>ATP + H2O = ADP + phosphate + H(+)</text>
        <dbReference type="Rhea" id="RHEA:13065"/>
        <dbReference type="ChEBI" id="CHEBI:15377"/>
        <dbReference type="ChEBI" id="CHEBI:15378"/>
        <dbReference type="ChEBI" id="CHEBI:30616"/>
        <dbReference type="ChEBI" id="CHEBI:43474"/>
        <dbReference type="ChEBI" id="CHEBI:456216"/>
        <dbReference type="EC" id="5.6.2.3"/>
    </reaction>
</comment>
<dbReference type="GO" id="GO:0000723">
    <property type="term" value="P:telomere maintenance"/>
    <property type="evidence" value="ECO:0007669"/>
    <property type="project" value="InterPro"/>
</dbReference>
<dbReference type="HOGENOM" id="CLU_697194_0_0_1"/>
<keyword evidence="1" id="KW-0378">Hydrolase</keyword>
<protein>
    <recommendedName>
        <fullName evidence="1">ATP-dependent DNA helicase</fullName>
        <ecNumber evidence="1">5.6.2.3</ecNumber>
    </recommendedName>
</protein>
<dbReference type="eggNOG" id="KOG0987">
    <property type="taxonomic scope" value="Eukaryota"/>
</dbReference>
<keyword evidence="1" id="KW-0547">Nucleotide-binding</keyword>
<keyword evidence="1" id="KW-0347">Helicase</keyword>
<proteinExistence type="inferred from homology"/>
<dbReference type="GO" id="GO:0043139">
    <property type="term" value="F:5'-3' DNA helicase activity"/>
    <property type="evidence" value="ECO:0007669"/>
    <property type="project" value="UniProtKB-EC"/>
</dbReference>
<keyword evidence="1" id="KW-0233">DNA recombination</keyword>
<feature type="region of interest" description="Disordered" evidence="2">
    <location>
        <begin position="376"/>
        <end position="396"/>
    </location>
</feature>
<dbReference type="Gene3D" id="2.40.50.140">
    <property type="entry name" value="Nucleic acid-binding proteins"/>
    <property type="match status" value="1"/>
</dbReference>
<accession>A0A061ENE2</accession>
<dbReference type="GO" id="GO:0006310">
    <property type="term" value="P:DNA recombination"/>
    <property type="evidence" value="ECO:0007669"/>
    <property type="project" value="UniProtKB-KW"/>
</dbReference>
<comment type="similarity">
    <text evidence="1">Belongs to the helicase family.</text>
</comment>
<dbReference type="Pfam" id="PF05970">
    <property type="entry name" value="PIF1"/>
    <property type="match status" value="1"/>
</dbReference>
<gene>
    <name evidence="4" type="ORF">TCM_019031</name>
</gene>
<dbReference type="EC" id="5.6.2.3" evidence="1"/>
<dbReference type="AlphaFoldDB" id="A0A061ENE2"/>
<dbReference type="Gramene" id="EOY03839">
    <property type="protein sequence ID" value="EOY03839"/>
    <property type="gene ID" value="TCM_019031"/>
</dbReference>
<dbReference type="GO" id="GO:0005524">
    <property type="term" value="F:ATP binding"/>
    <property type="evidence" value="ECO:0007669"/>
    <property type="project" value="UniProtKB-KW"/>
</dbReference>
<dbReference type="InParanoid" id="A0A061ENE2"/>
<evidence type="ECO:0000259" key="3">
    <source>
        <dbReference type="Pfam" id="PF05970"/>
    </source>
</evidence>
<evidence type="ECO:0000256" key="1">
    <source>
        <dbReference type="RuleBase" id="RU363044"/>
    </source>
</evidence>
<keyword evidence="5" id="KW-1185">Reference proteome</keyword>
<dbReference type="InterPro" id="IPR012340">
    <property type="entry name" value="NA-bd_OB-fold"/>
</dbReference>